<accession>K3ZKU6</accession>
<keyword evidence="2" id="KW-1185">Reference proteome</keyword>
<dbReference type="InParanoid" id="K3ZKU6"/>
<dbReference type="HOGENOM" id="CLU_2836066_0_0_1"/>
<dbReference type="EnsemblPlants" id="KQK95108">
    <property type="protein sequence ID" value="KQK95108"/>
    <property type="gene ID" value="SETIT_027202mg"/>
</dbReference>
<dbReference type="Gramene" id="KQK95108">
    <property type="protein sequence ID" value="KQK95108"/>
    <property type="gene ID" value="SETIT_027202mg"/>
</dbReference>
<reference evidence="1" key="2">
    <citation type="submission" date="2018-08" db="UniProtKB">
        <authorList>
            <consortium name="EnsemblPlants"/>
        </authorList>
    </citation>
    <scope>IDENTIFICATION</scope>
    <source>
        <strain evidence="1">Yugu1</strain>
    </source>
</reference>
<dbReference type="EMBL" id="AGNK02005078">
    <property type="status" value="NOT_ANNOTATED_CDS"/>
    <property type="molecule type" value="Genomic_DNA"/>
</dbReference>
<evidence type="ECO:0000313" key="1">
    <source>
        <dbReference type="EnsemblPlants" id="KQK95108"/>
    </source>
</evidence>
<evidence type="ECO:0000313" key="2">
    <source>
        <dbReference type="Proteomes" id="UP000004995"/>
    </source>
</evidence>
<organism evidence="1 2">
    <name type="scientific">Setaria italica</name>
    <name type="common">Foxtail millet</name>
    <name type="synonym">Panicum italicum</name>
    <dbReference type="NCBI Taxonomy" id="4555"/>
    <lineage>
        <taxon>Eukaryota</taxon>
        <taxon>Viridiplantae</taxon>
        <taxon>Streptophyta</taxon>
        <taxon>Embryophyta</taxon>
        <taxon>Tracheophyta</taxon>
        <taxon>Spermatophyta</taxon>
        <taxon>Magnoliopsida</taxon>
        <taxon>Liliopsida</taxon>
        <taxon>Poales</taxon>
        <taxon>Poaceae</taxon>
        <taxon>PACMAD clade</taxon>
        <taxon>Panicoideae</taxon>
        <taxon>Panicodae</taxon>
        <taxon>Paniceae</taxon>
        <taxon>Cenchrinae</taxon>
        <taxon>Setaria</taxon>
    </lineage>
</organism>
<name>K3ZKU6_SETIT</name>
<dbReference type="Proteomes" id="UP000004995">
    <property type="component" value="Unassembled WGS sequence"/>
</dbReference>
<sequence>MGFGFEGEDLNGFYYPYVHLLCMVQNIHWYGWLAMRAPVCTPWGSGFLAVHPVVKLQHLLVVGVHR</sequence>
<protein>
    <submittedName>
        <fullName evidence="1">Uncharacterized protein</fullName>
    </submittedName>
</protein>
<dbReference type="AlphaFoldDB" id="K3ZKU6"/>
<reference evidence="2" key="1">
    <citation type="journal article" date="2012" name="Nat. Biotechnol.">
        <title>Reference genome sequence of the model plant Setaria.</title>
        <authorList>
            <person name="Bennetzen J.L."/>
            <person name="Schmutz J."/>
            <person name="Wang H."/>
            <person name="Percifield R."/>
            <person name="Hawkins J."/>
            <person name="Pontaroli A.C."/>
            <person name="Estep M."/>
            <person name="Feng L."/>
            <person name="Vaughn J.N."/>
            <person name="Grimwood J."/>
            <person name="Jenkins J."/>
            <person name="Barry K."/>
            <person name="Lindquist E."/>
            <person name="Hellsten U."/>
            <person name="Deshpande S."/>
            <person name="Wang X."/>
            <person name="Wu X."/>
            <person name="Mitros T."/>
            <person name="Triplett J."/>
            <person name="Yang X."/>
            <person name="Ye C.Y."/>
            <person name="Mauro-Herrera M."/>
            <person name="Wang L."/>
            <person name="Li P."/>
            <person name="Sharma M."/>
            <person name="Sharma R."/>
            <person name="Ronald P.C."/>
            <person name="Panaud O."/>
            <person name="Kellogg E.A."/>
            <person name="Brutnell T.P."/>
            <person name="Doust A.N."/>
            <person name="Tuskan G.A."/>
            <person name="Rokhsar D."/>
            <person name="Devos K.M."/>
        </authorList>
    </citation>
    <scope>NUCLEOTIDE SEQUENCE [LARGE SCALE GENOMIC DNA]</scope>
    <source>
        <strain evidence="2">cv. Yugu1</strain>
    </source>
</reference>
<proteinExistence type="predicted"/>